<gene>
    <name evidence="3" type="ORF">DK389_04735</name>
</gene>
<dbReference type="InterPro" id="IPR011761">
    <property type="entry name" value="ATP-grasp"/>
</dbReference>
<dbReference type="PROSITE" id="PS50975">
    <property type="entry name" value="ATP_GRASP"/>
    <property type="match status" value="1"/>
</dbReference>
<sequence length="429" mass="46487">MPHERSAGERVRVLLTEGSSTSAREAITALALAGHAVSFCDPEPVCLGRFSRLVAGRYQCPPLGTDPQGYRRFVRDLVATGRFDVLLPIHEQGYLFARIADEIAPHAALALPSFESYARLQGKAGFSRLLTELGLPQPRTDLIEDHRQLAGLARYPFVLKTDLGTASRGTWLIRDPAAQARAVAEIGKAGPPGGPILVQEWVERPLEQVQSVFRHGRLVAFHATRRLIEGAGGGAALKESVRRPRIAADLARIGGHLAWHGALSLDYLADPDGVDPLYIDANPRLVEPMAAYLAGLNLADLVVRISLAHASLDLPGTDVLETHPGLRSRLALQALLGAALRTPSRRAVLRTARDLLRRRGDFVGAEEELSPARLDPPSVVPVVGAALALLVRPERADALARRNWGRHLLTPHAARLIRAMDQPDVAHRG</sequence>
<reference evidence="4" key="1">
    <citation type="submission" date="2018-05" db="EMBL/GenBank/DDBJ databases">
        <title>Complete Genome Sequence of Methylobacterium sp. 17SD2-17.</title>
        <authorList>
            <person name="Srinivasan S."/>
        </authorList>
    </citation>
    <scope>NUCLEOTIDE SEQUENCE [LARGE SCALE GENOMIC DNA]</scope>
    <source>
        <strain evidence="4">17SD2-17</strain>
    </source>
</reference>
<organism evidence="3 4">
    <name type="scientific">Methylobacterium durans</name>
    <dbReference type="NCBI Taxonomy" id="2202825"/>
    <lineage>
        <taxon>Bacteria</taxon>
        <taxon>Pseudomonadati</taxon>
        <taxon>Pseudomonadota</taxon>
        <taxon>Alphaproteobacteria</taxon>
        <taxon>Hyphomicrobiales</taxon>
        <taxon>Methylobacteriaceae</taxon>
        <taxon>Methylobacterium</taxon>
    </lineage>
</organism>
<proteinExistence type="predicted"/>
<protein>
    <submittedName>
        <fullName evidence="3">ATP-grasp domain-containing protein</fullName>
    </submittedName>
</protein>
<dbReference type="Gene3D" id="3.30.470.20">
    <property type="entry name" value="ATP-grasp fold, B domain"/>
    <property type="match status" value="1"/>
</dbReference>
<dbReference type="RefSeq" id="WP_109887734.1">
    <property type="nucleotide sequence ID" value="NZ_CP029550.1"/>
</dbReference>
<dbReference type="EMBL" id="CP029550">
    <property type="protein sequence ID" value="AWN39977.1"/>
    <property type="molecule type" value="Genomic_DNA"/>
</dbReference>
<evidence type="ECO:0000256" key="1">
    <source>
        <dbReference type="PROSITE-ProRule" id="PRU00409"/>
    </source>
</evidence>
<evidence type="ECO:0000259" key="2">
    <source>
        <dbReference type="PROSITE" id="PS50975"/>
    </source>
</evidence>
<keyword evidence="4" id="KW-1185">Reference proteome</keyword>
<dbReference type="GO" id="GO:0046872">
    <property type="term" value="F:metal ion binding"/>
    <property type="evidence" value="ECO:0007669"/>
    <property type="project" value="InterPro"/>
</dbReference>
<dbReference type="KEGG" id="mets:DK389_04735"/>
<feature type="domain" description="ATP-grasp" evidence="2">
    <location>
        <begin position="127"/>
        <end position="307"/>
    </location>
</feature>
<dbReference type="OrthoDB" id="9801162at2"/>
<dbReference type="SUPFAM" id="SSF56059">
    <property type="entry name" value="Glutathione synthetase ATP-binding domain-like"/>
    <property type="match status" value="1"/>
</dbReference>
<dbReference type="Proteomes" id="UP000245926">
    <property type="component" value="Chromosome"/>
</dbReference>
<name>A0A2U8W1N5_9HYPH</name>
<dbReference type="GO" id="GO:0005524">
    <property type="term" value="F:ATP binding"/>
    <property type="evidence" value="ECO:0007669"/>
    <property type="project" value="UniProtKB-UniRule"/>
</dbReference>
<evidence type="ECO:0000313" key="4">
    <source>
        <dbReference type="Proteomes" id="UP000245926"/>
    </source>
</evidence>
<keyword evidence="1" id="KW-0067">ATP-binding</keyword>
<accession>A0A2U8W1N5</accession>
<keyword evidence="1" id="KW-0547">Nucleotide-binding</keyword>
<evidence type="ECO:0000313" key="3">
    <source>
        <dbReference type="EMBL" id="AWN39977.1"/>
    </source>
</evidence>
<dbReference type="AlphaFoldDB" id="A0A2U8W1N5"/>